<protein>
    <submittedName>
        <fullName evidence="1">Ankyrin repeat domain-containing protein</fullName>
    </submittedName>
</protein>
<geneLocation type="plasmid" evidence="1 2">
    <name>unnamed1</name>
</geneLocation>
<dbReference type="EMBL" id="CP109110">
    <property type="protein sequence ID" value="WSC03486.1"/>
    <property type="molecule type" value="Genomic_DNA"/>
</dbReference>
<keyword evidence="2" id="KW-1185">Reference proteome</keyword>
<keyword evidence="1" id="KW-0614">Plasmid</keyword>
<accession>A0ACD4ZZ30</accession>
<evidence type="ECO:0000313" key="1">
    <source>
        <dbReference type="EMBL" id="WSC03486.1"/>
    </source>
</evidence>
<reference evidence="1" key="1">
    <citation type="submission" date="2022-10" db="EMBL/GenBank/DDBJ databases">
        <title>The complete genomes of actinobacterial strains from the NBC collection.</title>
        <authorList>
            <person name="Joergensen T.S."/>
            <person name="Alvarez Arevalo M."/>
            <person name="Sterndorff E.B."/>
            <person name="Faurdal D."/>
            <person name="Vuksanovic O."/>
            <person name="Mourched A.-S."/>
            <person name="Charusanti P."/>
            <person name="Shaw S."/>
            <person name="Blin K."/>
            <person name="Weber T."/>
        </authorList>
    </citation>
    <scope>NUCLEOTIDE SEQUENCE</scope>
    <source>
        <strain evidence="1">NBC 01771</strain>
    </source>
</reference>
<gene>
    <name evidence="1" type="ORF">OG835_42065</name>
</gene>
<organism evidence="1 2">
    <name type="scientific">Streptomyces scopuliridis</name>
    <dbReference type="NCBI Taxonomy" id="452529"/>
    <lineage>
        <taxon>Bacteria</taxon>
        <taxon>Bacillati</taxon>
        <taxon>Actinomycetota</taxon>
        <taxon>Actinomycetes</taxon>
        <taxon>Kitasatosporales</taxon>
        <taxon>Streptomycetaceae</taxon>
        <taxon>Streptomyces</taxon>
    </lineage>
</organism>
<evidence type="ECO:0000313" key="2">
    <source>
        <dbReference type="Proteomes" id="UP001348369"/>
    </source>
</evidence>
<sequence length="341" mass="36051">MRGDHFSLEALIRAGDLAGATALLRSGADPNLRGPEGQTPLMVASGRGQPQMVGLLLTAGAEVHAIEPRMGATALHKAAQSGSADVVGLLLDHGSFIDQQTPVLGHTPLMDAVLHQHEEAVKLLLERGARTTIENHWQQSALALARADGLDAIARLIEERIGSDTRRMEDLVLVAAIKAGDVAAVKRHLAAGVRVNERVPVVGGFDDDYTPLGLAAREGQADIVRLLLDAGADPRRVSGLMGGTPLHEAGYFGHADVVRLLTERTGKDGVPAVEIDAQGSYNGLTALHDAVWHGHTEAARALVEAGARLDLRTHAGLTPRELASLYGYDKLARHLADAEGR</sequence>
<name>A0ACD4ZZ30_9ACTN</name>
<dbReference type="Proteomes" id="UP001348369">
    <property type="component" value="Plasmid unnamed1"/>
</dbReference>
<proteinExistence type="predicted"/>